<protein>
    <recommendedName>
        <fullName evidence="1">Knr4/Smi1-like domain-containing protein</fullName>
    </recommendedName>
</protein>
<keyword evidence="2" id="KW-0614">Plasmid</keyword>
<dbReference type="InterPro" id="IPR037883">
    <property type="entry name" value="Knr4/Smi1-like_sf"/>
</dbReference>
<keyword evidence="3" id="KW-1185">Reference proteome</keyword>
<dbReference type="SUPFAM" id="SSF160631">
    <property type="entry name" value="SMI1/KNR4-like"/>
    <property type="match status" value="1"/>
</dbReference>
<name>A0AAU9DK86_9BACT</name>
<evidence type="ECO:0000259" key="1">
    <source>
        <dbReference type="SMART" id="SM00860"/>
    </source>
</evidence>
<dbReference type="EMBL" id="AP025322">
    <property type="protein sequence ID" value="BDD12945.1"/>
    <property type="molecule type" value="Genomic_DNA"/>
</dbReference>
<dbReference type="Pfam" id="PF14568">
    <property type="entry name" value="SUKH_6"/>
    <property type="match status" value="1"/>
</dbReference>
<evidence type="ECO:0000313" key="3">
    <source>
        <dbReference type="Proteomes" id="UP001348817"/>
    </source>
</evidence>
<organism evidence="2 3">
    <name type="scientific">Fulvitalea axinellae</name>
    <dbReference type="NCBI Taxonomy" id="1182444"/>
    <lineage>
        <taxon>Bacteria</taxon>
        <taxon>Pseudomonadati</taxon>
        <taxon>Bacteroidota</taxon>
        <taxon>Cytophagia</taxon>
        <taxon>Cytophagales</taxon>
        <taxon>Persicobacteraceae</taxon>
        <taxon>Fulvitalea</taxon>
    </lineage>
</organism>
<gene>
    <name evidence="2" type="ORF">FUAX_53770</name>
</gene>
<dbReference type="InterPro" id="IPR018958">
    <property type="entry name" value="Knr4/Smi1-like_dom"/>
</dbReference>
<sequence length="146" mass="16778">MIDYEKIREIIDVHDESVEFGSYGEGTSREWIRKAEERLGIKFPLSYVWWLSKYGGGEIYGDEVFSVYGMDFDTVVGGDIVYMNELNRKNGRTASAQLAIMENDQGESYYLALNEVDDDGENPVYVNGKRYADSFADFLIRYIDSD</sequence>
<dbReference type="KEGG" id="fax:FUAX_53770"/>
<dbReference type="Proteomes" id="UP001348817">
    <property type="component" value="Plasmid pFA8"/>
</dbReference>
<dbReference type="Gene3D" id="3.40.1580.10">
    <property type="entry name" value="SMI1/KNR4-like"/>
    <property type="match status" value="1"/>
</dbReference>
<evidence type="ECO:0000313" key="2">
    <source>
        <dbReference type="EMBL" id="BDD12945.1"/>
    </source>
</evidence>
<proteinExistence type="predicted"/>
<dbReference type="SMART" id="SM00860">
    <property type="entry name" value="SMI1_KNR4"/>
    <property type="match status" value="1"/>
</dbReference>
<dbReference type="AlphaFoldDB" id="A0AAU9DK86"/>
<reference evidence="2 3" key="1">
    <citation type="submission" date="2021-12" db="EMBL/GenBank/DDBJ databases">
        <title>Genome sequencing of bacteria with rrn-lacking chromosome and rrn-plasmid.</title>
        <authorList>
            <person name="Anda M."/>
            <person name="Iwasaki W."/>
        </authorList>
    </citation>
    <scope>NUCLEOTIDE SEQUENCE [LARGE SCALE GENOMIC DNA]</scope>
    <source>
        <strain evidence="2 3">DSM 100852</strain>
        <plasmid evidence="2 3">pFA8</plasmid>
    </source>
</reference>
<geneLocation type="plasmid" evidence="2 3">
    <name>pFA8</name>
</geneLocation>
<feature type="domain" description="Knr4/Smi1-like" evidence="1">
    <location>
        <begin position="26"/>
        <end position="141"/>
    </location>
</feature>
<dbReference type="RefSeq" id="WP_338396117.1">
    <property type="nucleotide sequence ID" value="NZ_AP025322.1"/>
</dbReference>
<accession>A0AAU9DK86</accession>